<reference evidence="3" key="1">
    <citation type="submission" date="2018-07" db="EMBL/GenBank/DDBJ databases">
        <authorList>
            <person name="Zhao J."/>
        </authorList>
    </citation>
    <scope>NUCLEOTIDE SEQUENCE [LARGE SCALE GENOMIC DNA]</scope>
    <source>
        <strain evidence="3">GSSD-12</strain>
    </source>
</reference>
<protein>
    <submittedName>
        <fullName evidence="2">Uncharacterized protein</fullName>
    </submittedName>
</protein>
<evidence type="ECO:0000313" key="3">
    <source>
        <dbReference type="Proteomes" id="UP000253868"/>
    </source>
</evidence>
<evidence type="ECO:0000313" key="2">
    <source>
        <dbReference type="EMBL" id="AXG82234.1"/>
    </source>
</evidence>
<feature type="region of interest" description="Disordered" evidence="1">
    <location>
        <begin position="406"/>
        <end position="434"/>
    </location>
</feature>
<proteinExistence type="predicted"/>
<sequence length="601" mass="65684">MERARVGWPPALRELSDLLYEVYVEADTPSLDTIVETIAMNVDNNMPGSPQRDTVRRCIINPALLSQADVVSVAMALAQQARWDKQDLAARVRDLWTAARMATGVGRPLAEFDERLAVTDLGVHHALDTATARDRLAVLPPHVPRECDTRLDTVIAAAEAGQSGIAVLVGTSSTGKTRALWEATRKLPDGWRLWHPLAPTRPDAVLAGLADVAPRTVVWLNETQHYLETDPLGEQVAAGLRELLRDPARGPVLVLATLWPEHWDTLTTRTTPDRHIQAQELLYGHRINVPDAFTPAELAVLKGTDGGDPRLVEAAERAQDAQVTQYLAGVPVLMDRYRSARGITLALIHAAMDARRLGAGPHIPLAWLHAAAPGYLNDTESNATSDDWLPEALGYVTQECRGIPGILNPVKTTTTRNQRPAPTTTGPAAGRPVQGPQYQLADYLDQYGRHDRADTIPPIDFWTSAATHAHPTDQAALGDAAHNRGLYRDAAQLHKNATTHGNPQAAAALVNHLHALHPTDHRPTQWAATHTPLDDPHAAAMLLDSLRKSEADKQATILVTRLPATGNFTAFIEIDDHRERFRFGREPEGDAAAPWTWEDLA</sequence>
<accession>A0A345HZW0</accession>
<dbReference type="Proteomes" id="UP000253868">
    <property type="component" value="Chromosome"/>
</dbReference>
<dbReference type="OrthoDB" id="3964962at2"/>
<name>A0A345HZW0_9ACTN</name>
<dbReference type="AlphaFoldDB" id="A0A345HZW0"/>
<dbReference type="KEGG" id="spad:DVK44_36180"/>
<organism evidence="2 3">
    <name type="scientific">Streptomyces paludis</name>
    <dbReference type="NCBI Taxonomy" id="2282738"/>
    <lineage>
        <taxon>Bacteria</taxon>
        <taxon>Bacillati</taxon>
        <taxon>Actinomycetota</taxon>
        <taxon>Actinomycetes</taxon>
        <taxon>Kitasatosporales</taxon>
        <taxon>Streptomycetaceae</taxon>
        <taxon>Streptomyces</taxon>
    </lineage>
</organism>
<feature type="compositionally biased region" description="Polar residues" evidence="1">
    <location>
        <begin position="410"/>
        <end position="426"/>
    </location>
</feature>
<gene>
    <name evidence="2" type="ORF">DVK44_36180</name>
</gene>
<keyword evidence="3" id="KW-1185">Reference proteome</keyword>
<evidence type="ECO:0000256" key="1">
    <source>
        <dbReference type="SAM" id="MobiDB-lite"/>
    </source>
</evidence>
<dbReference type="EMBL" id="CP031194">
    <property type="protein sequence ID" value="AXG82234.1"/>
    <property type="molecule type" value="Genomic_DNA"/>
</dbReference>